<dbReference type="eggNOG" id="arCOG04634">
    <property type="taxonomic scope" value="Archaea"/>
</dbReference>
<dbReference type="InterPro" id="IPR036962">
    <property type="entry name" value="Glyco_hydro_3_N_sf"/>
</dbReference>
<evidence type="ECO:0000256" key="1">
    <source>
        <dbReference type="ARBA" id="ARBA00005336"/>
    </source>
</evidence>
<dbReference type="AlphaFoldDB" id="F7PJW4"/>
<reference evidence="5 6" key="2">
    <citation type="journal article" date="2013" name="PLoS ONE">
        <title>INDIGO - INtegrated Data Warehouse of MIcrobial GenOmes with Examples from the Red Sea Extremophiles.</title>
        <authorList>
            <person name="Alam I."/>
            <person name="Antunes A."/>
            <person name="Kamau A.A."/>
            <person name="Ba Alawi W."/>
            <person name="Kalkatawi M."/>
            <person name="Stingl U."/>
            <person name="Bajic V.B."/>
        </authorList>
    </citation>
    <scope>NUCLEOTIDE SEQUENCE [LARGE SCALE GENOMIC DNA]</scope>
    <source>
        <strain evidence="5 6">SARL4B</strain>
    </source>
</reference>
<dbReference type="STRING" id="1033806.HTIA_1431"/>
<dbReference type="PRINTS" id="PR00133">
    <property type="entry name" value="GLHYDRLASE3"/>
</dbReference>
<protein>
    <submittedName>
        <fullName evidence="5">Beta-glucosidase protein</fullName>
    </submittedName>
    <submittedName>
        <fullName evidence="4">Beta-glucosidase, family GH3</fullName>
        <ecNumber evidence="4 5">3.2.1.21</ecNumber>
    </submittedName>
</protein>
<dbReference type="Pfam" id="PF00933">
    <property type="entry name" value="Glyco_hydro_3"/>
    <property type="match status" value="1"/>
</dbReference>
<dbReference type="SMART" id="SM01217">
    <property type="entry name" value="Fn3_like"/>
    <property type="match status" value="1"/>
</dbReference>
<reference evidence="4 7" key="3">
    <citation type="journal article" date="2014" name="Environ. Microbiol.">
        <title>Halorhabdus tiamatea: proteogenomics and glycosidase activity measurements identify the first cultivated euryarchaeon from a deep-sea anoxic brine lake as potential polysaccharide degrader.</title>
        <authorList>
            <person name="Werner J."/>
            <person name="Ferrer M."/>
            <person name="Michel G."/>
            <person name="Mann A.J."/>
            <person name="Huang S."/>
            <person name="Juarez S."/>
            <person name="Ciordia S."/>
            <person name="Albar J.P."/>
            <person name="Alcaide M."/>
            <person name="La Cono V."/>
            <person name="Yakimov M.M."/>
            <person name="Antunes A."/>
            <person name="Taborda M."/>
            <person name="Da Costa M.S."/>
            <person name="Amann R.I."/>
            <person name="Gloeckner F.O."/>
            <person name="Golyshina O.V."/>
            <person name="Golyshin P.N."/>
            <person name="Teeling H."/>
        </authorList>
    </citation>
    <scope>NUCLEOTIDE SEQUENCE [LARGE SCALE GENOMIC DNA]</scope>
    <source>
        <strain evidence="7">SARL4B</strain>
        <strain evidence="4">Type strain: SARL4B</strain>
    </source>
</reference>
<dbReference type="PANTHER" id="PTHR42715">
    <property type="entry name" value="BETA-GLUCOSIDASE"/>
    <property type="match status" value="1"/>
</dbReference>
<dbReference type="InterPro" id="IPR036881">
    <property type="entry name" value="Glyco_hydro_3_C_sf"/>
</dbReference>
<feature type="domain" description="Fibronectin type III-like" evidence="3">
    <location>
        <begin position="686"/>
        <end position="755"/>
    </location>
</feature>
<keyword evidence="7" id="KW-1185">Reference proteome</keyword>
<dbReference type="EMBL" id="HF571520">
    <property type="protein sequence ID" value="CCQ33558.1"/>
    <property type="molecule type" value="Genomic_DNA"/>
</dbReference>
<dbReference type="InterPro" id="IPR002772">
    <property type="entry name" value="Glyco_hydro_3_C"/>
</dbReference>
<evidence type="ECO:0000313" key="5">
    <source>
        <dbReference type="EMBL" id="ERJ07493.1"/>
    </source>
</evidence>
<accession>F7PJW4</accession>
<dbReference type="Pfam" id="PF14310">
    <property type="entry name" value="Fn3-like"/>
    <property type="match status" value="1"/>
</dbReference>
<dbReference type="Pfam" id="PF01915">
    <property type="entry name" value="Glyco_hydro_3_C"/>
    <property type="match status" value="1"/>
</dbReference>
<dbReference type="EC" id="3.2.1.21" evidence="4 5"/>
<dbReference type="Gene3D" id="3.20.20.300">
    <property type="entry name" value="Glycoside hydrolase, family 3, N-terminal domain"/>
    <property type="match status" value="1"/>
</dbReference>
<evidence type="ECO:0000256" key="2">
    <source>
        <dbReference type="ARBA" id="ARBA00022801"/>
    </source>
</evidence>
<dbReference type="InterPro" id="IPR026891">
    <property type="entry name" value="Fn3-like"/>
</dbReference>
<dbReference type="Gene3D" id="2.60.40.10">
    <property type="entry name" value="Immunoglobulins"/>
    <property type="match status" value="1"/>
</dbReference>
<organism evidence="5 6">
    <name type="scientific">Halorhabdus tiamatea SARL4B</name>
    <dbReference type="NCBI Taxonomy" id="1033806"/>
    <lineage>
        <taxon>Archaea</taxon>
        <taxon>Methanobacteriati</taxon>
        <taxon>Methanobacteriota</taxon>
        <taxon>Stenosarchaea group</taxon>
        <taxon>Halobacteria</taxon>
        <taxon>Halobacteriales</taxon>
        <taxon>Haloarculaceae</taxon>
        <taxon>Halorhabdus</taxon>
    </lineage>
</organism>
<dbReference type="Gene3D" id="3.40.50.1700">
    <property type="entry name" value="Glycoside hydrolase family 3 C-terminal domain"/>
    <property type="match status" value="1"/>
</dbReference>
<dbReference type="InterPro" id="IPR013783">
    <property type="entry name" value="Ig-like_fold"/>
</dbReference>
<proteinExistence type="inferred from homology"/>
<evidence type="ECO:0000313" key="7">
    <source>
        <dbReference type="Proteomes" id="UP000015381"/>
    </source>
</evidence>
<reference evidence="5 6" key="1">
    <citation type="journal article" date="2011" name="J. Bacteriol.">
        <title>Genome sequence of Halorhabdus tiamatea, the first archaeon isolated from a deep-sea anoxic brine lake.</title>
        <authorList>
            <person name="Antunes A."/>
            <person name="Alam I."/>
            <person name="Bajic V.B."/>
            <person name="Stingl U."/>
        </authorList>
    </citation>
    <scope>NUCLEOTIDE SEQUENCE [LARGE SCALE GENOMIC DNA]</scope>
    <source>
        <strain evidence="5 6">SARL4B</strain>
    </source>
</reference>
<evidence type="ECO:0000313" key="6">
    <source>
        <dbReference type="Proteomes" id="UP000003861"/>
    </source>
</evidence>
<dbReference type="Proteomes" id="UP000003861">
    <property type="component" value="Unassembled WGS sequence"/>
</dbReference>
<evidence type="ECO:0000313" key="4">
    <source>
        <dbReference type="EMBL" id="CCQ33558.1"/>
    </source>
</evidence>
<dbReference type="PATRIC" id="fig|1033806.12.peg.1416"/>
<name>F7PJW4_9EURY</name>
<dbReference type="FunFam" id="2.60.40.10:FF:000495">
    <property type="entry name" value="Periplasmic beta-glucosidase"/>
    <property type="match status" value="1"/>
</dbReference>
<sequence>MTDTDTPPYLDEALPVDRRVEDLLSRMTVEEKVAQLESVPPRWMDVEDESEMTAKAQLLDEDGNINEDNARELLSDSIGHLTRMGGGGSLEPETAARVTERVQEIAMEESRFDIAAVPHEECLSGYMGPKGTTYPQGMGIASTWDPELVEGMSTQIREQLRAIGTHHALSPLFDVARDPRWGRVEETFGEDPYLVARMGSAFVDGLQGDDPEEGISATLKHFAGHAISEGGKNRSTVQIGEREFREVHLFPFEAAVKETDADSVMNAYHDVDGVPCTADEWLLTDVLRGEWGFDGNIVSDYFSVRLLKDEHQVAPTYYDAAIQALEAGLDVELPQIKAYQHLPEAVENGDVAEETIDTAVRRVLKQKIEKGLIGDTGVDPDRVEEAFGPEKNRDYARKLARESITLLKNDDELLPLEGEESVAVLGPKADAPSGQLGDYAYAAHYPEAEVNREIVTPLDSLQDRLGADAVEYVEGCTTTGPETDDIESAAAAAEDADVAVAFVGTRSAIALSDDDEGIEQVPDLPTSGEGADVTDLELPGVQQKLVEAVNGTDTPLVVVQVSGKPHSIEWIDQHVPAVLHAWLPGEEGGNGIADVLLGEHNPSGRLPISIPKDVGQLPVYYSRRPNSRNERHVYVDSDPLYSFGHGLSYTDFEYSDVTLESEEIATTGTIEASVTVENAGDVAGHEVVQVYTHQRWPSQARPVQELRAFERVHLEPGESATVNFEISATQLAFHDRDMNLVVEPGEYELRVGASAADIESTADFEIVGEPRELARSARAYFSETEVE</sequence>
<keyword evidence="2 5" id="KW-0378">Hydrolase</keyword>
<evidence type="ECO:0000259" key="3">
    <source>
        <dbReference type="SMART" id="SM01217"/>
    </source>
</evidence>
<dbReference type="SUPFAM" id="SSF51445">
    <property type="entry name" value="(Trans)glycosidases"/>
    <property type="match status" value="1"/>
</dbReference>
<dbReference type="SUPFAM" id="SSF52279">
    <property type="entry name" value="Beta-D-glucan exohydrolase, C-terminal domain"/>
    <property type="match status" value="1"/>
</dbReference>
<dbReference type="HOGENOM" id="CLU_004542_5_1_2"/>
<gene>
    <name evidence="5" type="ORF">HLRTI_000211</name>
    <name evidence="4" type="ORF">HTIA_1431</name>
</gene>
<dbReference type="Proteomes" id="UP000015381">
    <property type="component" value="Chromosome I"/>
</dbReference>
<dbReference type="InterPro" id="IPR001764">
    <property type="entry name" value="Glyco_hydro_3_N"/>
</dbReference>
<dbReference type="EMBL" id="AFNT02000002">
    <property type="protein sequence ID" value="ERJ07493.1"/>
    <property type="molecule type" value="Genomic_DNA"/>
</dbReference>
<dbReference type="InterPro" id="IPR017853">
    <property type="entry name" value="GH"/>
</dbReference>
<dbReference type="KEGG" id="hti:HTIA_1431"/>
<keyword evidence="5" id="KW-0326">Glycosidase</keyword>
<comment type="similarity">
    <text evidence="1">Belongs to the glycosyl hydrolase 3 family.</text>
</comment>
<dbReference type="PANTHER" id="PTHR42715:SF10">
    <property type="entry name" value="BETA-GLUCOSIDASE"/>
    <property type="match status" value="1"/>
</dbReference>
<dbReference type="GO" id="GO:0008422">
    <property type="term" value="F:beta-glucosidase activity"/>
    <property type="evidence" value="ECO:0007669"/>
    <property type="project" value="UniProtKB-EC"/>
</dbReference>
<dbReference type="InterPro" id="IPR050288">
    <property type="entry name" value="Cellulose_deg_GH3"/>
</dbReference>
<dbReference type="GO" id="GO:0005975">
    <property type="term" value="P:carbohydrate metabolic process"/>
    <property type="evidence" value="ECO:0007669"/>
    <property type="project" value="InterPro"/>
</dbReference>